<evidence type="ECO:0000313" key="3">
    <source>
        <dbReference type="Proteomes" id="UP000648239"/>
    </source>
</evidence>
<feature type="transmembrane region" description="Helical" evidence="1">
    <location>
        <begin position="199"/>
        <end position="216"/>
    </location>
</feature>
<keyword evidence="1" id="KW-0472">Membrane</keyword>
<feature type="transmembrane region" description="Helical" evidence="1">
    <location>
        <begin position="35"/>
        <end position="54"/>
    </location>
</feature>
<reference evidence="2 3" key="1">
    <citation type="submission" date="2020-08" db="EMBL/GenBank/DDBJ databases">
        <title>Acidobacteriota in marine sediments use diverse sulfur dissimilation pathways.</title>
        <authorList>
            <person name="Wasmund K."/>
        </authorList>
    </citation>
    <scope>NUCLEOTIDE SEQUENCE [LARGE SCALE GENOMIC DNA]</scope>
    <source>
        <strain evidence="2">MAG AM4</strain>
    </source>
</reference>
<evidence type="ECO:0000313" key="2">
    <source>
        <dbReference type="EMBL" id="MBD3868186.1"/>
    </source>
</evidence>
<gene>
    <name evidence="2" type="ORF">IFK94_08670</name>
</gene>
<dbReference type="EMBL" id="JACXWD010000024">
    <property type="protein sequence ID" value="MBD3868186.1"/>
    <property type="molecule type" value="Genomic_DNA"/>
</dbReference>
<feature type="transmembrane region" description="Helical" evidence="1">
    <location>
        <begin position="167"/>
        <end position="192"/>
    </location>
</feature>
<evidence type="ECO:0000256" key="1">
    <source>
        <dbReference type="SAM" id="Phobius"/>
    </source>
</evidence>
<keyword evidence="1" id="KW-0812">Transmembrane</keyword>
<protein>
    <recommendedName>
        <fullName evidence="4">ABC transporter permease</fullName>
    </recommendedName>
</protein>
<comment type="caution">
    <text evidence="2">The sequence shown here is derived from an EMBL/GenBank/DDBJ whole genome shotgun (WGS) entry which is preliminary data.</text>
</comment>
<accession>A0A8J6Y8I2</accession>
<name>A0A8J6Y8I2_9BACT</name>
<feature type="transmembrane region" description="Helical" evidence="1">
    <location>
        <begin position="248"/>
        <end position="270"/>
    </location>
</feature>
<evidence type="ECO:0008006" key="4">
    <source>
        <dbReference type="Google" id="ProtNLM"/>
    </source>
</evidence>
<feature type="transmembrane region" description="Helical" evidence="1">
    <location>
        <begin position="74"/>
        <end position="96"/>
    </location>
</feature>
<organism evidence="2 3">
    <name type="scientific">Candidatus Polarisedimenticola svalbardensis</name>
    <dbReference type="NCBI Taxonomy" id="2886004"/>
    <lineage>
        <taxon>Bacteria</taxon>
        <taxon>Pseudomonadati</taxon>
        <taxon>Acidobacteriota</taxon>
        <taxon>Candidatus Polarisedimenticolia</taxon>
        <taxon>Candidatus Polarisedimenticolales</taxon>
        <taxon>Candidatus Polarisedimenticolaceae</taxon>
        <taxon>Candidatus Polarisedimenticola</taxon>
    </lineage>
</organism>
<keyword evidence="1" id="KW-1133">Transmembrane helix</keyword>
<proteinExistence type="predicted"/>
<feature type="transmembrane region" description="Helical" evidence="1">
    <location>
        <begin position="123"/>
        <end position="147"/>
    </location>
</feature>
<dbReference type="Proteomes" id="UP000648239">
    <property type="component" value="Unassembled WGS sequence"/>
</dbReference>
<dbReference type="AlphaFoldDB" id="A0A8J6Y8I2"/>
<sequence length="280" mass="31194">MTGLPEQGSMALWLRQIRAVISLEWQRYLFGRRAIPLYLLALMPVAGFVANLTVRTFGVEPLETSEAMTVFSWSFNLLTLRFVVFFGCVTIFTNLFRAEIASKSLHYYFLVPIRREVLTIGKYLAGLISAMILFSLSTIMSYMLLFASTGSEAMSRWFSQGNGISHMLAYVGITILGCLGYGAVFLGIGVFFKNPVIPAVLFYGLEMANFMLPVLLKKFSVVHYLNSLMPVPITEGAFFAVIAEPTPAWIAIIGILVFTALVLTATALVVRRMEIKYTTE</sequence>